<reference evidence="1" key="1">
    <citation type="submission" date="2023-10" db="EMBL/GenBank/DDBJ databases">
        <authorList>
            <person name="Domelevo Entfellner J.-B."/>
        </authorList>
    </citation>
    <scope>NUCLEOTIDE SEQUENCE</scope>
</reference>
<organism evidence="1 2">
    <name type="scientific">Sphenostylis stenocarpa</name>
    <dbReference type="NCBI Taxonomy" id="92480"/>
    <lineage>
        <taxon>Eukaryota</taxon>
        <taxon>Viridiplantae</taxon>
        <taxon>Streptophyta</taxon>
        <taxon>Embryophyta</taxon>
        <taxon>Tracheophyta</taxon>
        <taxon>Spermatophyta</taxon>
        <taxon>Magnoliopsida</taxon>
        <taxon>eudicotyledons</taxon>
        <taxon>Gunneridae</taxon>
        <taxon>Pentapetalae</taxon>
        <taxon>rosids</taxon>
        <taxon>fabids</taxon>
        <taxon>Fabales</taxon>
        <taxon>Fabaceae</taxon>
        <taxon>Papilionoideae</taxon>
        <taxon>50 kb inversion clade</taxon>
        <taxon>NPAAA clade</taxon>
        <taxon>indigoferoid/millettioid clade</taxon>
        <taxon>Phaseoleae</taxon>
        <taxon>Sphenostylis</taxon>
    </lineage>
</organism>
<protein>
    <submittedName>
        <fullName evidence="1">Uncharacterized protein</fullName>
    </submittedName>
</protein>
<dbReference type="Gramene" id="rna-AYBTSS11_LOCUS26231">
    <property type="protein sequence ID" value="CAJ1974160.1"/>
    <property type="gene ID" value="gene-AYBTSS11_LOCUS26231"/>
</dbReference>
<evidence type="ECO:0000313" key="1">
    <source>
        <dbReference type="EMBL" id="CAJ1974160.1"/>
    </source>
</evidence>
<accession>A0AA86T538</accession>
<proteinExistence type="predicted"/>
<dbReference type="AlphaFoldDB" id="A0AA86T538"/>
<dbReference type="Proteomes" id="UP001189624">
    <property type="component" value="Chromosome 9"/>
</dbReference>
<gene>
    <name evidence="1" type="ORF">AYBTSS11_LOCUS26231</name>
</gene>
<name>A0AA86T538_9FABA</name>
<evidence type="ECO:0000313" key="2">
    <source>
        <dbReference type="Proteomes" id="UP001189624"/>
    </source>
</evidence>
<sequence length="131" mass="14872">MGVSYRGERMIGNMPFSSFNGHKATHQKHVGLQRFHWKVNNELEIGREDIAQERTPICPPVTTKLAYQKMRSQRILVVSGIRGVGRSRKYKKGGVLKASIFILNPKLKKAPILACQTKEAMRIQTLPSQKE</sequence>
<keyword evidence="2" id="KW-1185">Reference proteome</keyword>
<dbReference type="EMBL" id="OY731406">
    <property type="protein sequence ID" value="CAJ1974160.1"/>
    <property type="molecule type" value="Genomic_DNA"/>
</dbReference>